<dbReference type="EC" id="5.1.3.11" evidence="2"/>
<accession>A0A518GHG8</accession>
<reference evidence="2 3" key="1">
    <citation type="submission" date="2019-02" db="EMBL/GenBank/DDBJ databases">
        <title>Deep-cultivation of Planctomycetes and their phenomic and genomic characterization uncovers novel biology.</title>
        <authorList>
            <person name="Wiegand S."/>
            <person name="Jogler M."/>
            <person name="Boedeker C."/>
            <person name="Pinto D."/>
            <person name="Vollmers J."/>
            <person name="Rivas-Marin E."/>
            <person name="Kohn T."/>
            <person name="Peeters S.H."/>
            <person name="Heuer A."/>
            <person name="Rast P."/>
            <person name="Oberbeckmann S."/>
            <person name="Bunk B."/>
            <person name="Jeske O."/>
            <person name="Meyerdierks A."/>
            <person name="Storesund J.E."/>
            <person name="Kallscheuer N."/>
            <person name="Luecker S."/>
            <person name="Lage O.M."/>
            <person name="Pohl T."/>
            <person name="Merkel B.J."/>
            <person name="Hornburger P."/>
            <person name="Mueller R.-W."/>
            <person name="Bruemmer F."/>
            <person name="Labrenz M."/>
            <person name="Spormann A.M."/>
            <person name="Op den Camp H."/>
            <person name="Overmann J."/>
            <person name="Amann R."/>
            <person name="Jetten M.S.M."/>
            <person name="Mascher T."/>
            <person name="Medema M.H."/>
            <person name="Devos D.P."/>
            <person name="Kaster A.-K."/>
            <person name="Ovreas L."/>
            <person name="Rohde M."/>
            <person name="Galperin M.Y."/>
            <person name="Jogler C."/>
        </authorList>
    </citation>
    <scope>NUCLEOTIDE SEQUENCE [LARGE SCALE GENOMIC DNA]</scope>
    <source>
        <strain evidence="2 3">Q31a</strain>
    </source>
</reference>
<dbReference type="SUPFAM" id="SSF48208">
    <property type="entry name" value="Six-hairpin glycosidases"/>
    <property type="match status" value="1"/>
</dbReference>
<keyword evidence="3" id="KW-1185">Reference proteome</keyword>
<gene>
    <name evidence="2" type="ORF">Q31a_64290</name>
</gene>
<protein>
    <submittedName>
        <fullName evidence="2">Cellobiose 2-epimerase</fullName>
        <ecNumber evidence="2">5.1.3.11</ecNumber>
    </submittedName>
</protein>
<dbReference type="PANTHER" id="PTHR42899">
    <property type="entry name" value="SPERMATOGENESIS-ASSOCIATED PROTEIN 20"/>
    <property type="match status" value="1"/>
</dbReference>
<dbReference type="OrthoDB" id="9762614at2"/>
<dbReference type="EMBL" id="CP036298">
    <property type="protein sequence ID" value="QDV28036.1"/>
    <property type="molecule type" value="Genomic_DNA"/>
</dbReference>
<dbReference type="GO" id="GO:0005975">
    <property type="term" value="P:carbohydrate metabolic process"/>
    <property type="evidence" value="ECO:0007669"/>
    <property type="project" value="InterPro"/>
</dbReference>
<dbReference type="Proteomes" id="UP000318017">
    <property type="component" value="Chromosome"/>
</dbReference>
<dbReference type="InterPro" id="IPR036249">
    <property type="entry name" value="Thioredoxin-like_sf"/>
</dbReference>
<name>A0A518GHG8_9BACT</name>
<evidence type="ECO:0000313" key="3">
    <source>
        <dbReference type="Proteomes" id="UP000318017"/>
    </source>
</evidence>
<dbReference type="InterPro" id="IPR004879">
    <property type="entry name" value="Ssp411-like_TRX"/>
</dbReference>
<dbReference type="SUPFAM" id="SSF52833">
    <property type="entry name" value="Thioredoxin-like"/>
    <property type="match status" value="1"/>
</dbReference>
<dbReference type="KEGG" id="ahel:Q31a_64290"/>
<evidence type="ECO:0000259" key="1">
    <source>
        <dbReference type="Pfam" id="PF03190"/>
    </source>
</evidence>
<proteinExistence type="predicted"/>
<sequence length="684" mass="75956">MPNRLANSSSPYLRQHQDNPVDWYPWGDEAFTAAKEQDKPIFLSVGYSACHWCHVMEHESFENEQLAAILNEHFICIKVDREERPDVDQIYMQAVQMLTGSGGWPMSVFLSPDGQPFYGGTYWPPEARGGHPGFGQVLMAIHDAWINKRAQITEQSAQITDHLQAAARGPEAVEGGVNPAWISQAEKWLVENHDPQYGGLGSAPKFPHAMDLSLLIELEAESPSLDRQQAVQLTLDKMAQGGIYDHLAGGFARYSVDAQWLVPHFEKMLYDNALLAVTYADAFRLWGTPTYAQVVRETLDYILNDMTNPLGAFYSSEDADSEGVEGKFYVWTLAEVQEVLGESRASRFCNIYDVTAGGNFEGENILNLKQPLADRASDLKIPIEQLQAELKEDRDKLLARRGQRVRPGLDDKVLLSWNALMITAMTRGYRAVRDPRYLEAAVKATQFIRQHMLRDDGTLWHTWREGQASLDAYLDDYGYFIDALCELYQIAPQEADLQLACQLAEQLMQHFSDPAGGFYFTSDTHETLIARTKDLADTSVPSGNAMAASGLLTLSRLTGRNDFRQAAESALAAASGVLAISPQAGGQSLRTLRRSLKPSFELVLFTGPTTTESAELEALLLRRFDPLSITLSLGEPLPSESHQALCPLLAFRSAIKGQPTLYVCRDSVCEQPLTGAGVRTKLSP</sequence>
<dbReference type="InterPro" id="IPR012341">
    <property type="entry name" value="6hp_glycosidase-like_sf"/>
</dbReference>
<dbReference type="InterPro" id="IPR008928">
    <property type="entry name" value="6-hairpin_glycosidase_sf"/>
</dbReference>
<dbReference type="AlphaFoldDB" id="A0A518GHG8"/>
<organism evidence="2 3">
    <name type="scientific">Aureliella helgolandensis</name>
    <dbReference type="NCBI Taxonomy" id="2527968"/>
    <lineage>
        <taxon>Bacteria</taxon>
        <taxon>Pseudomonadati</taxon>
        <taxon>Planctomycetota</taxon>
        <taxon>Planctomycetia</taxon>
        <taxon>Pirellulales</taxon>
        <taxon>Pirellulaceae</taxon>
        <taxon>Aureliella</taxon>
    </lineage>
</organism>
<dbReference type="GO" id="GO:0047736">
    <property type="term" value="F:cellobiose epimerase activity"/>
    <property type="evidence" value="ECO:0007669"/>
    <property type="project" value="UniProtKB-EC"/>
</dbReference>
<dbReference type="CDD" id="cd02955">
    <property type="entry name" value="SSP411"/>
    <property type="match status" value="1"/>
</dbReference>
<dbReference type="InterPro" id="IPR024705">
    <property type="entry name" value="Ssp411"/>
</dbReference>
<dbReference type="Gene3D" id="1.50.10.10">
    <property type="match status" value="1"/>
</dbReference>
<dbReference type="Pfam" id="PF03190">
    <property type="entry name" value="Thioredox_DsbH"/>
    <property type="match status" value="1"/>
</dbReference>
<dbReference type="PIRSF" id="PIRSF006402">
    <property type="entry name" value="UCP006402_thioredoxin"/>
    <property type="match status" value="1"/>
</dbReference>
<dbReference type="PANTHER" id="PTHR42899:SF1">
    <property type="entry name" value="SPERMATOGENESIS-ASSOCIATED PROTEIN 20"/>
    <property type="match status" value="1"/>
</dbReference>
<dbReference type="RefSeq" id="WP_145086350.1">
    <property type="nucleotide sequence ID" value="NZ_CP036298.1"/>
</dbReference>
<evidence type="ECO:0000313" key="2">
    <source>
        <dbReference type="EMBL" id="QDV28036.1"/>
    </source>
</evidence>
<dbReference type="Gene3D" id="3.40.30.10">
    <property type="entry name" value="Glutaredoxin"/>
    <property type="match status" value="1"/>
</dbReference>
<feature type="domain" description="Spermatogenesis-associated protein 20-like TRX" evidence="1">
    <location>
        <begin position="2"/>
        <end position="164"/>
    </location>
</feature>
<keyword evidence="2" id="KW-0413">Isomerase</keyword>